<dbReference type="InterPro" id="IPR011051">
    <property type="entry name" value="RmlC_Cupin_sf"/>
</dbReference>
<evidence type="ECO:0000313" key="2">
    <source>
        <dbReference type="EMBL" id="OPB80281.1"/>
    </source>
</evidence>
<dbReference type="AlphaFoldDB" id="A0AAJ3NFY7"/>
<dbReference type="InterPro" id="IPR013096">
    <property type="entry name" value="Cupin_2"/>
</dbReference>
<gene>
    <name evidence="2" type="ORF">BAY32_14725</name>
</gene>
<protein>
    <recommendedName>
        <fullName evidence="1">Cupin type-2 domain-containing protein</fullName>
    </recommendedName>
</protein>
<sequence length="134" mass="15260">MRVNNINVSLNNIQNDQNVGVKLVHLTGNKDTSVFAIELAANQFIPAHYHEVGIETYFILSGEGIIHLGRLRNGKLFWEHKIKVTDGDCFSIEPNQVHKFENNSDQILRIIGTAPLTHTTEEDRFFVTPRTTYL</sequence>
<dbReference type="Proteomes" id="UP000190816">
    <property type="component" value="Unassembled WGS sequence"/>
</dbReference>
<proteinExistence type="predicted"/>
<accession>A0AAJ3NFY7</accession>
<dbReference type="InterPro" id="IPR014710">
    <property type="entry name" value="RmlC-like_jellyroll"/>
</dbReference>
<evidence type="ECO:0000259" key="1">
    <source>
        <dbReference type="Pfam" id="PF07883"/>
    </source>
</evidence>
<comment type="caution">
    <text evidence="2">The sequence shown here is derived from an EMBL/GenBank/DDBJ whole genome shotgun (WGS) entry which is preliminary data.</text>
</comment>
<organism evidence="2 3">
    <name type="scientific">Elizabethkingia ursingii</name>
    <dbReference type="NCBI Taxonomy" id="1756150"/>
    <lineage>
        <taxon>Bacteria</taxon>
        <taxon>Pseudomonadati</taxon>
        <taxon>Bacteroidota</taxon>
        <taxon>Flavobacteriia</taxon>
        <taxon>Flavobacteriales</taxon>
        <taxon>Weeksellaceae</taxon>
        <taxon>Elizabethkingia</taxon>
    </lineage>
</organism>
<dbReference type="RefSeq" id="WP_078402038.1">
    <property type="nucleotide sequence ID" value="NZ_CP016377.1"/>
</dbReference>
<evidence type="ECO:0000313" key="3">
    <source>
        <dbReference type="Proteomes" id="UP000190816"/>
    </source>
</evidence>
<reference evidence="2 3" key="1">
    <citation type="submission" date="2016-06" db="EMBL/GenBank/DDBJ databases">
        <authorList>
            <person name="Nicholson A.C."/>
        </authorList>
    </citation>
    <scope>NUCLEOTIDE SEQUENCE [LARGE SCALE GENOMIC DNA]</scope>
    <source>
        <strain evidence="2 3">G4123</strain>
    </source>
</reference>
<name>A0AAJ3NFY7_9FLAO</name>
<dbReference type="KEGG" id="ego:BBD34_01005"/>
<feature type="domain" description="Cupin type-2" evidence="1">
    <location>
        <begin position="38"/>
        <end position="111"/>
    </location>
</feature>
<dbReference type="Gene3D" id="2.60.120.10">
    <property type="entry name" value="Jelly Rolls"/>
    <property type="match status" value="1"/>
</dbReference>
<dbReference type="Pfam" id="PF07883">
    <property type="entry name" value="Cupin_2"/>
    <property type="match status" value="1"/>
</dbReference>
<dbReference type="EMBL" id="MAIC01000003">
    <property type="protein sequence ID" value="OPB80281.1"/>
    <property type="molecule type" value="Genomic_DNA"/>
</dbReference>
<dbReference type="SUPFAM" id="SSF51182">
    <property type="entry name" value="RmlC-like cupins"/>
    <property type="match status" value="1"/>
</dbReference>